<dbReference type="OrthoDB" id="9776650at2"/>
<comment type="caution">
    <text evidence="2">The sequence shown here is derived from an EMBL/GenBank/DDBJ whole genome shotgun (WGS) entry which is preliminary data.</text>
</comment>
<reference evidence="2 3" key="1">
    <citation type="journal article" date="2012" name="Science">
        <title>Ecological populations of bacteria act as socially cohesive units of antibiotic production and resistance.</title>
        <authorList>
            <person name="Cordero O.X."/>
            <person name="Wildschutte H."/>
            <person name="Kirkup B."/>
            <person name="Proehl S."/>
            <person name="Ngo L."/>
            <person name="Hussain F."/>
            <person name="Le Roux F."/>
            <person name="Mincer T."/>
            <person name="Polz M.F."/>
        </authorList>
    </citation>
    <scope>NUCLEOTIDE SEQUENCE [LARGE SCALE GENOMIC DNA]</scope>
    <source>
        <strain evidence="2 3">ZF-129</strain>
    </source>
</reference>
<protein>
    <recommendedName>
        <fullName evidence="1">Bacteriophage T5 Orf172 DNA-binding domain-containing protein</fullName>
    </recommendedName>
</protein>
<evidence type="ECO:0000259" key="1">
    <source>
        <dbReference type="Pfam" id="PF10544"/>
    </source>
</evidence>
<gene>
    <name evidence="2" type="ORF">A1QO_04090</name>
</gene>
<proteinExistence type="predicted"/>
<feature type="domain" description="Bacteriophage T5 Orf172 DNA-binding" evidence="1">
    <location>
        <begin position="185"/>
        <end position="274"/>
    </location>
</feature>
<dbReference type="EMBL" id="AJYQ02000020">
    <property type="protein sequence ID" value="OEE37292.1"/>
    <property type="molecule type" value="Genomic_DNA"/>
</dbReference>
<dbReference type="InterPro" id="IPR018306">
    <property type="entry name" value="Phage_T5_Orf172_DNA-bd"/>
</dbReference>
<dbReference type="eggNOG" id="ENOG502Z9K1">
    <property type="taxonomic scope" value="Bacteria"/>
</dbReference>
<dbReference type="RefSeq" id="WP_017041770.1">
    <property type="nucleotide sequence ID" value="NZ_AJYQ02000020.1"/>
</dbReference>
<dbReference type="AlphaFoldDB" id="A0A1E5BJ03"/>
<accession>A0A1E5BJ03</accession>
<dbReference type="Pfam" id="PF10544">
    <property type="entry name" value="T5orf172"/>
    <property type="match status" value="1"/>
</dbReference>
<evidence type="ECO:0000313" key="2">
    <source>
        <dbReference type="EMBL" id="OEE37292.1"/>
    </source>
</evidence>
<dbReference type="Proteomes" id="UP000094741">
    <property type="component" value="Unassembled WGS sequence"/>
</dbReference>
<name>A0A1E5BJ03_9VIBR</name>
<organism evidence="2 3">
    <name type="scientific">Vibrio genomosp. F10 str. ZF-129</name>
    <dbReference type="NCBI Taxonomy" id="1187848"/>
    <lineage>
        <taxon>Bacteria</taxon>
        <taxon>Pseudomonadati</taxon>
        <taxon>Pseudomonadota</taxon>
        <taxon>Gammaproteobacteria</taxon>
        <taxon>Vibrionales</taxon>
        <taxon>Vibrionaceae</taxon>
        <taxon>Vibrio</taxon>
    </lineage>
</organism>
<sequence>MPVYLSIGRTSDGEFRNVKDQVSGLTDLQCPFCKCGLIAVKGPIKSHHFRHDGETCNESLTEIPTISGWHHFHLNFPLSVVQALHEGFNPKSKSPNVFKKSLSTIEPKYREPLFSYDEWADNYLFSDSARIILGSMTLSKFSIWMRGNLQSRITELKTRVGNGEVHEALFDIEANRQQVIMASTLYLFEFHLSDGSEVLKIGRTRRSPETRLVETVRDIERETQCKVTKTVVLRQISNCGYIEQYALHRYKEFKLEFGSHQEYLKLDKASLRKLKSDFTRLNNSLEPFNLAERFILTGRWRYEKKRLNAIRRGIALTLNESGTFGRPKGSTEDLVSKHPDIIEALNEGLSINQVVRRSGKSQSTVKRVKRKMKQ</sequence>
<evidence type="ECO:0000313" key="3">
    <source>
        <dbReference type="Proteomes" id="UP000094741"/>
    </source>
</evidence>